<dbReference type="PANTHER" id="PTHR24399:SF73">
    <property type="entry name" value="ZINC FINGER PROTEIN 572"/>
    <property type="match status" value="1"/>
</dbReference>
<feature type="domain" description="C2H2-type" evidence="12">
    <location>
        <begin position="96"/>
        <end position="124"/>
    </location>
</feature>
<evidence type="ECO:0000313" key="14">
    <source>
        <dbReference type="Proteomes" id="UP000759131"/>
    </source>
</evidence>
<evidence type="ECO:0000256" key="8">
    <source>
        <dbReference type="ARBA" id="ARBA00023163"/>
    </source>
</evidence>
<keyword evidence="3" id="KW-0963">Cytoplasm</keyword>
<dbReference type="GO" id="GO:0005737">
    <property type="term" value="C:cytoplasm"/>
    <property type="evidence" value="ECO:0007669"/>
    <property type="project" value="UniProtKB-SubCell"/>
</dbReference>
<dbReference type="PROSITE" id="PS50157">
    <property type="entry name" value="ZINC_FINGER_C2H2_2"/>
    <property type="match status" value="3"/>
</dbReference>
<keyword evidence="7" id="KW-0805">Transcription regulation</keyword>
<evidence type="ECO:0000256" key="6">
    <source>
        <dbReference type="ARBA" id="ARBA00022833"/>
    </source>
</evidence>
<evidence type="ECO:0000256" key="5">
    <source>
        <dbReference type="ARBA" id="ARBA00022737"/>
    </source>
</evidence>
<evidence type="ECO:0000256" key="10">
    <source>
        <dbReference type="PROSITE-ProRule" id="PRU00042"/>
    </source>
</evidence>
<dbReference type="GO" id="GO:0001227">
    <property type="term" value="F:DNA-binding transcription repressor activity, RNA polymerase II-specific"/>
    <property type="evidence" value="ECO:0007669"/>
    <property type="project" value="TreeGrafter"/>
</dbReference>
<evidence type="ECO:0000256" key="3">
    <source>
        <dbReference type="ARBA" id="ARBA00022490"/>
    </source>
</evidence>
<keyword evidence="4" id="KW-0479">Metal-binding</keyword>
<organism evidence="13">
    <name type="scientific">Medioppia subpectinata</name>
    <dbReference type="NCBI Taxonomy" id="1979941"/>
    <lineage>
        <taxon>Eukaryota</taxon>
        <taxon>Metazoa</taxon>
        <taxon>Ecdysozoa</taxon>
        <taxon>Arthropoda</taxon>
        <taxon>Chelicerata</taxon>
        <taxon>Arachnida</taxon>
        <taxon>Acari</taxon>
        <taxon>Acariformes</taxon>
        <taxon>Sarcoptiformes</taxon>
        <taxon>Oribatida</taxon>
        <taxon>Brachypylina</taxon>
        <taxon>Oppioidea</taxon>
        <taxon>Oppiidae</taxon>
        <taxon>Medioppia</taxon>
    </lineage>
</organism>
<dbReference type="InterPro" id="IPR013087">
    <property type="entry name" value="Znf_C2H2_type"/>
</dbReference>
<evidence type="ECO:0000256" key="1">
    <source>
        <dbReference type="ARBA" id="ARBA00004123"/>
    </source>
</evidence>
<keyword evidence="14" id="KW-1185">Reference proteome</keyword>
<name>A0A7R9Q5M6_9ACAR</name>
<feature type="compositionally biased region" description="Basic and acidic residues" evidence="11">
    <location>
        <begin position="216"/>
        <end position="229"/>
    </location>
</feature>
<dbReference type="AlphaFoldDB" id="A0A7R9Q5M6"/>
<dbReference type="EMBL" id="OC867384">
    <property type="protein sequence ID" value="CAD7633478.1"/>
    <property type="molecule type" value="Genomic_DNA"/>
</dbReference>
<feature type="region of interest" description="Disordered" evidence="11">
    <location>
        <begin position="380"/>
        <end position="419"/>
    </location>
</feature>
<dbReference type="GO" id="GO:0008270">
    <property type="term" value="F:zinc ion binding"/>
    <property type="evidence" value="ECO:0007669"/>
    <property type="project" value="UniProtKB-KW"/>
</dbReference>
<keyword evidence="10" id="KW-0863">Zinc-finger</keyword>
<feature type="region of interest" description="Disordered" evidence="11">
    <location>
        <begin position="141"/>
        <end position="169"/>
    </location>
</feature>
<gene>
    <name evidence="13" type="ORF">OSB1V03_LOCUS13875</name>
</gene>
<dbReference type="SMART" id="SM00355">
    <property type="entry name" value="ZnF_C2H2"/>
    <property type="match status" value="3"/>
</dbReference>
<accession>A0A7R9Q5M6</accession>
<dbReference type="GO" id="GO:0005654">
    <property type="term" value="C:nucleoplasm"/>
    <property type="evidence" value="ECO:0007669"/>
    <property type="project" value="TreeGrafter"/>
</dbReference>
<dbReference type="Proteomes" id="UP000759131">
    <property type="component" value="Unassembled WGS sequence"/>
</dbReference>
<keyword evidence="8" id="KW-0804">Transcription</keyword>
<dbReference type="GO" id="GO:0001817">
    <property type="term" value="P:regulation of cytokine production"/>
    <property type="evidence" value="ECO:0007669"/>
    <property type="project" value="TreeGrafter"/>
</dbReference>
<evidence type="ECO:0000256" key="2">
    <source>
        <dbReference type="ARBA" id="ARBA00004496"/>
    </source>
</evidence>
<dbReference type="OrthoDB" id="6433132at2759"/>
<feature type="compositionally biased region" description="Basic and acidic residues" evidence="11">
    <location>
        <begin position="401"/>
        <end position="416"/>
    </location>
</feature>
<keyword evidence="6" id="KW-0862">Zinc</keyword>
<evidence type="ECO:0000256" key="7">
    <source>
        <dbReference type="ARBA" id="ARBA00023015"/>
    </source>
</evidence>
<dbReference type="GO" id="GO:0005815">
    <property type="term" value="C:microtubule organizing center"/>
    <property type="evidence" value="ECO:0007669"/>
    <property type="project" value="InterPro"/>
</dbReference>
<reference evidence="13" key="1">
    <citation type="submission" date="2020-11" db="EMBL/GenBank/DDBJ databases">
        <authorList>
            <person name="Tran Van P."/>
        </authorList>
    </citation>
    <scope>NUCLEOTIDE SEQUENCE</scope>
</reference>
<evidence type="ECO:0000259" key="12">
    <source>
        <dbReference type="PROSITE" id="PS50157"/>
    </source>
</evidence>
<protein>
    <recommendedName>
        <fullName evidence="12">C2H2-type domain-containing protein</fullName>
    </recommendedName>
</protein>
<dbReference type="EMBL" id="CAJPIZ010012809">
    <property type="protein sequence ID" value="CAG2113908.1"/>
    <property type="molecule type" value="Genomic_DNA"/>
</dbReference>
<keyword evidence="5" id="KW-0677">Repeat</keyword>
<dbReference type="SUPFAM" id="SSF57667">
    <property type="entry name" value="beta-beta-alpha zinc fingers"/>
    <property type="match status" value="2"/>
</dbReference>
<evidence type="ECO:0000313" key="13">
    <source>
        <dbReference type="EMBL" id="CAD7633478.1"/>
    </source>
</evidence>
<evidence type="ECO:0000256" key="11">
    <source>
        <dbReference type="SAM" id="MobiDB-lite"/>
    </source>
</evidence>
<dbReference type="InterPro" id="IPR012943">
    <property type="entry name" value="Cnn_1N"/>
</dbReference>
<feature type="compositionally biased region" description="Basic residues" evidence="11">
    <location>
        <begin position="146"/>
        <end position="159"/>
    </location>
</feature>
<dbReference type="GO" id="GO:0000978">
    <property type="term" value="F:RNA polymerase II cis-regulatory region sequence-specific DNA binding"/>
    <property type="evidence" value="ECO:0007669"/>
    <property type="project" value="TreeGrafter"/>
</dbReference>
<dbReference type="InterPro" id="IPR036236">
    <property type="entry name" value="Znf_C2H2_sf"/>
</dbReference>
<comment type="subcellular location">
    <subcellularLocation>
        <location evidence="2">Cytoplasm</location>
    </subcellularLocation>
    <subcellularLocation>
        <location evidence="1">Nucleus</location>
    </subcellularLocation>
</comment>
<evidence type="ECO:0000256" key="4">
    <source>
        <dbReference type="ARBA" id="ARBA00022723"/>
    </source>
</evidence>
<dbReference type="Pfam" id="PF07989">
    <property type="entry name" value="Cnn_1N"/>
    <property type="match status" value="1"/>
</dbReference>
<sequence>MSCLECGRHFVSVAKLRSHEKTHSKSRPFKCIDCGKTFTGLATSHVTLIDAILLSVRYSLICHTRTHTRERPYQVCHCRPRRPCRHLSCPNPLFLPQCSSCGSRFTQASSLKTHQIYKHTKQFPYACKQCGRGFISPGQRHEHVSRTHLKLQTGRKPRAKTAAATPDVPLAPTMSSTSCQTSVSLPPLLYACVDFETSDETTTLSLPSLSVANNRTTRETTRDDERRRRERLTIRDSERAAEELKRENFSLKLRIYCLEKNQNNLEMNSENIQTFEEIKRLNNEFNQLSRDYEESKQLSLSLIQNLQEFCRLFRDDNEDDRRREQRLCRLLDRSEDLLNCAQILVTKRESDERVERRALRESSDESDIWSEPDRDVSRARIGLRVSDDQKQQKRGKRRPKGEKSSFDSNVDQKDNNLSKVTTHLTTDDVLDDDTFSPFDIRSRDVRTHSSNSLFAFCAKLSPIRRQSAEFVPNIVLQEKGKTLEGLEALLAEVLAESEAQLSGKSRDALLTAISVWKEFSEENSLLERFLRLKKSKQRMEKEISRSLNKTQELIVEKTRH</sequence>
<feature type="domain" description="C2H2-type" evidence="12">
    <location>
        <begin position="125"/>
        <end position="157"/>
    </location>
</feature>
<proteinExistence type="predicted"/>
<dbReference type="PANTHER" id="PTHR24399">
    <property type="entry name" value="ZINC FINGER AND BTB DOMAIN-CONTAINING"/>
    <property type="match status" value="1"/>
</dbReference>
<keyword evidence="9" id="KW-0539">Nucleus</keyword>
<feature type="region of interest" description="Disordered" evidence="11">
    <location>
        <begin position="206"/>
        <end position="229"/>
    </location>
</feature>
<dbReference type="Gene3D" id="3.30.160.60">
    <property type="entry name" value="Classic Zinc Finger"/>
    <property type="match status" value="2"/>
</dbReference>
<feature type="domain" description="C2H2-type" evidence="12">
    <location>
        <begin position="1"/>
        <end position="28"/>
    </location>
</feature>
<evidence type="ECO:0000256" key="9">
    <source>
        <dbReference type="ARBA" id="ARBA00023242"/>
    </source>
</evidence>
<dbReference type="GO" id="GO:0002682">
    <property type="term" value="P:regulation of immune system process"/>
    <property type="evidence" value="ECO:0007669"/>
    <property type="project" value="TreeGrafter"/>
</dbReference>
<dbReference type="PROSITE" id="PS00028">
    <property type="entry name" value="ZINC_FINGER_C2H2_1"/>
    <property type="match status" value="3"/>
</dbReference>